<accession>A0A2P2MYR3</accession>
<proteinExistence type="predicted"/>
<dbReference type="AlphaFoldDB" id="A0A2P2MYR3"/>
<sequence length="45" mass="4643">MPGLASVTIIFSCGGGGILHSKLAIPSSILEAVPFELKLFAQSIQ</sequence>
<reference evidence="1" key="1">
    <citation type="submission" date="2018-02" db="EMBL/GenBank/DDBJ databases">
        <title>Rhizophora mucronata_Transcriptome.</title>
        <authorList>
            <person name="Meera S.P."/>
            <person name="Sreeshan A."/>
            <person name="Augustine A."/>
        </authorList>
    </citation>
    <scope>NUCLEOTIDE SEQUENCE</scope>
    <source>
        <tissue evidence="1">Leaf</tissue>
    </source>
</reference>
<protein>
    <submittedName>
        <fullName evidence="1">Uncharacterized protein</fullName>
    </submittedName>
</protein>
<evidence type="ECO:0000313" key="1">
    <source>
        <dbReference type="EMBL" id="MBX35357.1"/>
    </source>
</evidence>
<dbReference type="EMBL" id="GGEC01054873">
    <property type="protein sequence ID" value="MBX35357.1"/>
    <property type="molecule type" value="Transcribed_RNA"/>
</dbReference>
<organism evidence="1">
    <name type="scientific">Rhizophora mucronata</name>
    <name type="common">Asiatic mangrove</name>
    <dbReference type="NCBI Taxonomy" id="61149"/>
    <lineage>
        <taxon>Eukaryota</taxon>
        <taxon>Viridiplantae</taxon>
        <taxon>Streptophyta</taxon>
        <taxon>Embryophyta</taxon>
        <taxon>Tracheophyta</taxon>
        <taxon>Spermatophyta</taxon>
        <taxon>Magnoliopsida</taxon>
        <taxon>eudicotyledons</taxon>
        <taxon>Gunneridae</taxon>
        <taxon>Pentapetalae</taxon>
        <taxon>rosids</taxon>
        <taxon>fabids</taxon>
        <taxon>Malpighiales</taxon>
        <taxon>Rhizophoraceae</taxon>
        <taxon>Rhizophora</taxon>
    </lineage>
</organism>
<name>A0A2P2MYR3_RHIMU</name>